<feature type="region of interest" description="Disordered" evidence="2">
    <location>
        <begin position="268"/>
        <end position="291"/>
    </location>
</feature>
<dbReference type="EMBL" id="VTPC01091212">
    <property type="protein sequence ID" value="KAF2879200.1"/>
    <property type="molecule type" value="Genomic_DNA"/>
</dbReference>
<feature type="coiled-coil region" evidence="1">
    <location>
        <begin position="5"/>
        <end position="32"/>
    </location>
</feature>
<dbReference type="OrthoDB" id="6600770at2759"/>
<evidence type="ECO:0000313" key="3">
    <source>
        <dbReference type="EMBL" id="KAF2879200.1"/>
    </source>
</evidence>
<comment type="caution">
    <text evidence="3">The sequence shown here is derived from an EMBL/GenBank/DDBJ whole genome shotgun (WGS) entry which is preliminary data.</text>
</comment>
<evidence type="ECO:0000256" key="2">
    <source>
        <dbReference type="SAM" id="MobiDB-lite"/>
    </source>
</evidence>
<dbReference type="AlphaFoldDB" id="A0A8K0C3D6"/>
<feature type="compositionally biased region" description="Low complexity" evidence="2">
    <location>
        <begin position="273"/>
        <end position="284"/>
    </location>
</feature>
<keyword evidence="4" id="KW-1185">Reference proteome</keyword>
<organism evidence="3 4">
    <name type="scientific">Ignelater luminosus</name>
    <name type="common">Cucubano</name>
    <name type="synonym">Pyrophorus luminosus</name>
    <dbReference type="NCBI Taxonomy" id="2038154"/>
    <lineage>
        <taxon>Eukaryota</taxon>
        <taxon>Metazoa</taxon>
        <taxon>Ecdysozoa</taxon>
        <taxon>Arthropoda</taxon>
        <taxon>Hexapoda</taxon>
        <taxon>Insecta</taxon>
        <taxon>Pterygota</taxon>
        <taxon>Neoptera</taxon>
        <taxon>Endopterygota</taxon>
        <taxon>Coleoptera</taxon>
        <taxon>Polyphaga</taxon>
        <taxon>Elateriformia</taxon>
        <taxon>Elateroidea</taxon>
        <taxon>Elateridae</taxon>
        <taxon>Agrypninae</taxon>
        <taxon>Pyrophorini</taxon>
        <taxon>Ignelater</taxon>
    </lineage>
</organism>
<proteinExistence type="predicted"/>
<gene>
    <name evidence="3" type="ORF">ILUMI_26972</name>
</gene>
<dbReference type="Proteomes" id="UP000801492">
    <property type="component" value="Unassembled WGS sequence"/>
</dbReference>
<reference evidence="3" key="1">
    <citation type="submission" date="2019-08" db="EMBL/GenBank/DDBJ databases">
        <title>The genome of the North American firefly Photinus pyralis.</title>
        <authorList>
            <consortium name="Photinus pyralis genome working group"/>
            <person name="Fallon T.R."/>
            <person name="Sander Lower S.E."/>
            <person name="Weng J.-K."/>
        </authorList>
    </citation>
    <scope>NUCLEOTIDE SEQUENCE</scope>
    <source>
        <strain evidence="3">TRF0915ILg1</strain>
        <tissue evidence="3">Whole body</tissue>
    </source>
</reference>
<evidence type="ECO:0000256" key="1">
    <source>
        <dbReference type="SAM" id="Coils"/>
    </source>
</evidence>
<sequence length="392" mass="44683">MPVENLVLKSQIETLEWQLKQTEANREMYRALMKQVVKFLEKAHHNLQILGSKLNNKNNQSLSKTQSDYCHLKEDTLDGTLSSRYGDSSDYTAFRDFTWRRQKRNISGLEEIPIEKLSQEAFRLLRTAESLLNTHAPDLAHVNNDTSEELKFLEQLAKEFPRSQENGTHKPDSNCTRLQLLTPDEDIRISTALNRKLSLQRSNTEFKRNSFHTSSPKPNLNNDFNGSDCGSSIYSYKLFSNNNINNNNNNNNSNNNSTEVRDKGRGFKFEQENSNSPPVSSMSSAEDESGFSSMNSFQEIGIPLIYPHNTNEEKTTKESLLKSMLHDNCDIINIVEDSSSDSIMEEKVLKPTDIKLWEKPAGVTGTATHKRWNSSPVQNGVTEKQSLKVLWV</sequence>
<keyword evidence="1" id="KW-0175">Coiled coil</keyword>
<accession>A0A8K0C3D6</accession>
<name>A0A8K0C3D6_IGNLU</name>
<protein>
    <submittedName>
        <fullName evidence="3">Uncharacterized protein</fullName>
    </submittedName>
</protein>
<evidence type="ECO:0000313" key="4">
    <source>
        <dbReference type="Proteomes" id="UP000801492"/>
    </source>
</evidence>